<evidence type="ECO:0000313" key="2">
    <source>
        <dbReference type="Proteomes" id="UP000266673"/>
    </source>
</evidence>
<dbReference type="AlphaFoldDB" id="A0A397VLX4"/>
<dbReference type="Proteomes" id="UP000266673">
    <property type="component" value="Unassembled WGS sequence"/>
</dbReference>
<evidence type="ECO:0000313" key="1">
    <source>
        <dbReference type="EMBL" id="RIB23474.1"/>
    </source>
</evidence>
<comment type="caution">
    <text evidence="1">The sequence shown here is derived from an EMBL/GenBank/DDBJ whole genome shotgun (WGS) entry which is preliminary data.</text>
</comment>
<keyword evidence="2" id="KW-1185">Reference proteome</keyword>
<dbReference type="InterPro" id="IPR015915">
    <property type="entry name" value="Kelch-typ_b-propeller"/>
</dbReference>
<protein>
    <recommendedName>
        <fullName evidence="3">Kelch repeat protein</fullName>
    </recommendedName>
</protein>
<sequence>MQFLLTRNYIFYGGWVTYGINRFPNNTCNKPNWSVSFIDEIFNNSIFFIGGYYENISAPINKFDTTTQQWSTRVISGSTPLSDNLRFVPCISLNDGIYIYGGNTSLSAMNKLDTLKLS</sequence>
<name>A0A397VLX4_9GLOM</name>
<dbReference type="EMBL" id="QKWP01000260">
    <property type="protein sequence ID" value="RIB23474.1"/>
    <property type="molecule type" value="Genomic_DNA"/>
</dbReference>
<evidence type="ECO:0008006" key="3">
    <source>
        <dbReference type="Google" id="ProtNLM"/>
    </source>
</evidence>
<accession>A0A397VLX4</accession>
<dbReference type="InterPro" id="IPR011043">
    <property type="entry name" value="Gal_Oxase/kelch_b-propeller"/>
</dbReference>
<gene>
    <name evidence="1" type="ORF">C2G38_2171181</name>
</gene>
<reference evidence="1 2" key="1">
    <citation type="submission" date="2018-06" db="EMBL/GenBank/DDBJ databases">
        <title>Comparative genomics reveals the genomic features of Rhizophagus irregularis, R. cerebriforme, R. diaphanum and Gigaspora rosea, and their symbiotic lifestyle signature.</title>
        <authorList>
            <person name="Morin E."/>
            <person name="San Clemente H."/>
            <person name="Chen E.C.H."/>
            <person name="De La Providencia I."/>
            <person name="Hainaut M."/>
            <person name="Kuo A."/>
            <person name="Kohler A."/>
            <person name="Murat C."/>
            <person name="Tang N."/>
            <person name="Roy S."/>
            <person name="Loubradou J."/>
            <person name="Henrissat B."/>
            <person name="Grigoriev I.V."/>
            <person name="Corradi N."/>
            <person name="Roux C."/>
            <person name="Martin F.M."/>
        </authorList>
    </citation>
    <scope>NUCLEOTIDE SEQUENCE [LARGE SCALE GENOMIC DNA]</scope>
    <source>
        <strain evidence="1 2">DAOM 194757</strain>
    </source>
</reference>
<proteinExistence type="predicted"/>
<dbReference type="SUPFAM" id="SSF50965">
    <property type="entry name" value="Galactose oxidase, central domain"/>
    <property type="match status" value="1"/>
</dbReference>
<organism evidence="1 2">
    <name type="scientific">Gigaspora rosea</name>
    <dbReference type="NCBI Taxonomy" id="44941"/>
    <lineage>
        <taxon>Eukaryota</taxon>
        <taxon>Fungi</taxon>
        <taxon>Fungi incertae sedis</taxon>
        <taxon>Mucoromycota</taxon>
        <taxon>Glomeromycotina</taxon>
        <taxon>Glomeromycetes</taxon>
        <taxon>Diversisporales</taxon>
        <taxon>Gigasporaceae</taxon>
        <taxon>Gigaspora</taxon>
    </lineage>
</organism>
<dbReference type="Gene3D" id="2.120.10.80">
    <property type="entry name" value="Kelch-type beta propeller"/>
    <property type="match status" value="1"/>
</dbReference>